<protein>
    <submittedName>
        <fullName evidence="1">Uncharacterized protein</fullName>
    </submittedName>
</protein>
<proteinExistence type="predicted"/>
<evidence type="ECO:0000313" key="1">
    <source>
        <dbReference type="EMBL" id="CBY92541.1"/>
    </source>
</evidence>
<dbReference type="HOGENOM" id="CLU_087258_1_0_14"/>
<gene>
    <name evidence="1" type="ordered locus">HF1_05330</name>
</gene>
<dbReference type="EMBL" id="FR773153">
    <property type="protein sequence ID" value="CBY92541.1"/>
    <property type="molecule type" value="Genomic_DNA"/>
</dbReference>
<dbReference type="OrthoDB" id="9827733at2"/>
<sequence>MDSSLAFKAGLAALGGAGVVGGIALSKGTSSNSGEVISKALEKSLMSFTDNTLSEKWNARKTKLGQSRDEDLIPSLKKVKDKAGYTADDIKNWCKENVSGFVDDDEGKKLKNVSSYCTFNVKDKITKTLVTGDWGTTNGKLKTVEDGLLSPSLKAVKIELNKESGADNDALKKWCESTYELMFKGDDDKSFVEASTYCVTA</sequence>
<reference evidence="1 2" key="1">
    <citation type="journal article" date="2011" name="J. Bacteriol.">
        <title>Complete genome sequence of Mycoplasma haemofelis, a hemotropic mycoplasma.</title>
        <authorList>
            <person name="Barker E.N."/>
            <person name="Helps C.R."/>
            <person name="Peters I.R."/>
            <person name="Darby A.C."/>
            <person name="Radford A.D."/>
            <person name="Tasker S."/>
        </authorList>
    </citation>
    <scope>NUCLEOTIDE SEQUENCE [LARGE SCALE GENOMIC DNA]</scope>
    <source>
        <strain evidence="1 2">Langford 1</strain>
    </source>
</reference>
<name>E8ZHC0_MYCHL</name>
<organism evidence="1 2">
    <name type="scientific">Mycoplasma haemofelis (strain Langford 1)</name>
    <name type="common">Haemobartonella felis</name>
    <dbReference type="NCBI Taxonomy" id="941640"/>
    <lineage>
        <taxon>Bacteria</taxon>
        <taxon>Bacillati</taxon>
        <taxon>Mycoplasmatota</taxon>
        <taxon>Mollicutes</taxon>
        <taxon>Mycoplasmataceae</taxon>
        <taxon>Mycoplasma</taxon>
    </lineage>
</organism>
<keyword evidence="2" id="KW-1185">Reference proteome</keyword>
<evidence type="ECO:0000313" key="2">
    <source>
        <dbReference type="Proteomes" id="UP000008637"/>
    </source>
</evidence>
<accession>E8ZHC0</accession>
<dbReference type="AlphaFoldDB" id="E8ZHC0"/>
<dbReference type="KEGG" id="mha:HF1_05330"/>
<dbReference type="Proteomes" id="UP000008637">
    <property type="component" value="Chromosome"/>
</dbReference>